<dbReference type="GO" id="GO:0072344">
    <property type="term" value="P:rescue of stalled ribosome"/>
    <property type="evidence" value="ECO:0007669"/>
    <property type="project" value="TreeGrafter"/>
</dbReference>
<dbReference type="PANTHER" id="PTHR47814">
    <property type="entry name" value="PEPTIDYL-TRNA HYDROLASE ARFB"/>
    <property type="match status" value="1"/>
</dbReference>
<dbReference type="GO" id="GO:0043022">
    <property type="term" value="F:ribosome binding"/>
    <property type="evidence" value="ECO:0007669"/>
    <property type="project" value="TreeGrafter"/>
</dbReference>
<feature type="compositionally biased region" description="Basic residues" evidence="1">
    <location>
        <begin position="122"/>
        <end position="135"/>
    </location>
</feature>
<dbReference type="AlphaFoldDB" id="A0A5E4PJ34"/>
<evidence type="ECO:0000313" key="3">
    <source>
        <dbReference type="EMBL" id="VVC76433.1"/>
    </source>
</evidence>
<dbReference type="NCBIfam" id="NF006718">
    <property type="entry name" value="PRK09256.1"/>
    <property type="match status" value="1"/>
</dbReference>
<dbReference type="InterPro" id="IPR000352">
    <property type="entry name" value="Pep_chain_release_fac_I"/>
</dbReference>
<reference evidence="3 4" key="1">
    <citation type="submission" date="2019-08" db="EMBL/GenBank/DDBJ databases">
        <authorList>
            <person name="Guy L."/>
        </authorList>
    </citation>
    <scope>NUCLEOTIDE SEQUENCE [LARGE SCALE GENOMIC DNA]</scope>
    <source>
        <strain evidence="3 4">SGT-108</strain>
    </source>
</reference>
<gene>
    <name evidence="3" type="primary">arfB</name>
    <name evidence="3" type="ORF">AQUSIP_17460</name>
</gene>
<feature type="domain" description="Prokaryotic-type class I peptide chain release factors" evidence="2">
    <location>
        <begin position="18"/>
        <end position="34"/>
    </location>
</feature>
<evidence type="ECO:0000313" key="4">
    <source>
        <dbReference type="Proteomes" id="UP000324194"/>
    </source>
</evidence>
<dbReference type="Pfam" id="PF00472">
    <property type="entry name" value="RF-1"/>
    <property type="match status" value="1"/>
</dbReference>
<dbReference type="SUPFAM" id="SSF110916">
    <property type="entry name" value="Peptidyl-tRNA hydrolase domain-like"/>
    <property type="match status" value="1"/>
</dbReference>
<evidence type="ECO:0000259" key="2">
    <source>
        <dbReference type="PROSITE" id="PS00745"/>
    </source>
</evidence>
<dbReference type="PANTHER" id="PTHR47814:SF1">
    <property type="entry name" value="PEPTIDYL-TRNA HYDROLASE ARFB"/>
    <property type="match status" value="1"/>
</dbReference>
<dbReference type="RefSeq" id="WP_148339720.1">
    <property type="nucleotide sequence ID" value="NZ_LR699119.1"/>
</dbReference>
<feature type="compositionally biased region" description="Basic residues" evidence="1">
    <location>
        <begin position="100"/>
        <end position="114"/>
    </location>
</feature>
<proteinExistence type="predicted"/>
<dbReference type="Gene3D" id="3.30.160.20">
    <property type="match status" value="1"/>
</dbReference>
<feature type="region of interest" description="Disordered" evidence="1">
    <location>
        <begin position="98"/>
        <end position="135"/>
    </location>
</feature>
<evidence type="ECO:0000256" key="1">
    <source>
        <dbReference type="SAM" id="MobiDB-lite"/>
    </source>
</evidence>
<organism evidence="3 4">
    <name type="scientific">Aquicella siphonis</name>
    <dbReference type="NCBI Taxonomy" id="254247"/>
    <lineage>
        <taxon>Bacteria</taxon>
        <taxon>Pseudomonadati</taxon>
        <taxon>Pseudomonadota</taxon>
        <taxon>Gammaproteobacteria</taxon>
        <taxon>Legionellales</taxon>
        <taxon>Coxiellaceae</taxon>
        <taxon>Aquicella</taxon>
    </lineage>
</organism>
<dbReference type="GO" id="GO:0003747">
    <property type="term" value="F:translation release factor activity"/>
    <property type="evidence" value="ECO:0007669"/>
    <property type="project" value="InterPro"/>
</dbReference>
<dbReference type="OrthoDB" id="9815709at2"/>
<dbReference type="GO" id="GO:0004045">
    <property type="term" value="F:peptidyl-tRNA hydrolase activity"/>
    <property type="evidence" value="ECO:0007669"/>
    <property type="project" value="TreeGrafter"/>
</dbReference>
<name>A0A5E4PJ34_9COXI</name>
<dbReference type="PROSITE" id="PS00745">
    <property type="entry name" value="RF_PROK_I"/>
    <property type="match status" value="1"/>
</dbReference>
<keyword evidence="3" id="KW-0378">Hydrolase</keyword>
<dbReference type="Proteomes" id="UP000324194">
    <property type="component" value="Chromosome 1"/>
</dbReference>
<keyword evidence="4" id="KW-1185">Reference proteome</keyword>
<accession>A0A5E4PJ34</accession>
<dbReference type="EMBL" id="LR699119">
    <property type="protein sequence ID" value="VVC76433.1"/>
    <property type="molecule type" value="Genomic_DNA"/>
</dbReference>
<sequence length="135" mass="15425">MTKNIFLNPAEIQFISLRAQGPGGQNVNKVETAVQLRFNVRLSASIPEGVRMRLLALAKNQITREGWLVIKAGRFRTRERNKQDALARLQRMVQRAAVVPKKRIKTRPTKASKQRRLDQKKLRSNTKRLRSSPGA</sequence>
<protein>
    <submittedName>
        <fullName evidence="3">Peptidyl-tRNA hydrolase ArfB</fullName>
    </submittedName>
</protein>
<dbReference type="KEGG" id="asip:AQUSIP_17460"/>